<dbReference type="AlphaFoldDB" id="A0A4R5LVJ4"/>
<feature type="domain" description="AsmA" evidence="2">
    <location>
        <begin position="4"/>
        <end position="190"/>
    </location>
</feature>
<name>A0A4R5LVJ4_9GAMM</name>
<accession>A0A4R5LVJ4</accession>
<keyword evidence="1" id="KW-0812">Transmembrane</keyword>
<protein>
    <submittedName>
        <fullName evidence="3">AsmA family protein</fullName>
    </submittedName>
</protein>
<comment type="caution">
    <text evidence="3">The sequence shown here is derived from an EMBL/GenBank/DDBJ whole genome shotgun (WGS) entry which is preliminary data.</text>
</comment>
<keyword evidence="1" id="KW-1133">Transmembrane helix</keyword>
<dbReference type="RefSeq" id="WP_133209719.1">
    <property type="nucleotide sequence ID" value="NZ_SMSE01000001.1"/>
</dbReference>
<dbReference type="GO" id="GO:0005886">
    <property type="term" value="C:plasma membrane"/>
    <property type="evidence" value="ECO:0007669"/>
    <property type="project" value="TreeGrafter"/>
</dbReference>
<dbReference type="PANTHER" id="PTHR30441">
    <property type="entry name" value="DUF748 DOMAIN-CONTAINING PROTEIN"/>
    <property type="match status" value="1"/>
</dbReference>
<dbReference type="GO" id="GO:0090313">
    <property type="term" value="P:regulation of protein targeting to membrane"/>
    <property type="evidence" value="ECO:0007669"/>
    <property type="project" value="TreeGrafter"/>
</dbReference>
<feature type="domain" description="AsmA" evidence="2">
    <location>
        <begin position="297"/>
        <end position="512"/>
    </location>
</feature>
<organism evidence="3 4">
    <name type="scientific">Seongchinamella unica</name>
    <dbReference type="NCBI Taxonomy" id="2547392"/>
    <lineage>
        <taxon>Bacteria</taxon>
        <taxon>Pseudomonadati</taxon>
        <taxon>Pseudomonadota</taxon>
        <taxon>Gammaproteobacteria</taxon>
        <taxon>Cellvibrionales</taxon>
        <taxon>Halieaceae</taxon>
        <taxon>Seongchinamella</taxon>
    </lineage>
</organism>
<feature type="transmembrane region" description="Helical" evidence="1">
    <location>
        <begin position="6"/>
        <end position="27"/>
    </location>
</feature>
<dbReference type="OrthoDB" id="9766390at2"/>
<dbReference type="PANTHER" id="PTHR30441:SF4">
    <property type="entry name" value="PROTEIN ASMA"/>
    <property type="match status" value="1"/>
</dbReference>
<proteinExistence type="predicted"/>
<dbReference type="Pfam" id="PF05170">
    <property type="entry name" value="AsmA"/>
    <property type="match status" value="2"/>
</dbReference>
<sequence>MPRFLFYLIAIPLVLVVAGVILVTLFVDEEKILALAADELRQKTGATLEVGGAADLSIFPRLGLSLEQVALDMPGEQQTSLRARTLEIGVQMMPLLSKQVVIDSILLDGVVISMVTEPAPDPVDTSSYNDQQLARFYQQKEADRVEAGKAASAENILAIPLALEVAKLHITDSRIEITETGADTQVIEITSFTVEGLNLDGRPIPVAAAISVAGEPPVVVSLKGKVMINQETQVIGLETMDLAVTGALQAPISMTTSGEVDINRRIADLNLVADISDTRAEGQLRYASFESPQVDAQLRLNQFTPALLALAGPDAASAETAPTEPRDQDDVPLPLDALRLMDTRADLAIDQVIWGNHRVDEFKAKLRVVDGQAIFHKITGAIHGGTLTMKASLNARESTAKVNAQGDLQQLDIASALAASDVEPILTGQASLDWKLHGQGNTSGAITNTLRGPVNLITEQAVLQGMGVEKMLCETVALVNQEALATDFPEDSAFEELSVSLQLAGGKARLQPLKASFPDIRLLGEGAMDIATLDFDTTFTARLSPGLEQLDPACRVNERITAIAWPVNCRGNASGDPADWCAVDSQEIIEDLATNELKRKAQKEIEKKYGEEAGALLKGLLGN</sequence>
<evidence type="ECO:0000313" key="3">
    <source>
        <dbReference type="EMBL" id="TDG15377.1"/>
    </source>
</evidence>
<dbReference type="InterPro" id="IPR007844">
    <property type="entry name" value="AsmA"/>
</dbReference>
<dbReference type="EMBL" id="SMSE01000001">
    <property type="protein sequence ID" value="TDG15377.1"/>
    <property type="molecule type" value="Genomic_DNA"/>
</dbReference>
<evidence type="ECO:0000259" key="2">
    <source>
        <dbReference type="Pfam" id="PF05170"/>
    </source>
</evidence>
<reference evidence="3 4" key="1">
    <citation type="submission" date="2019-03" db="EMBL/GenBank/DDBJ databases">
        <title>Seongchinamella monodicae gen. nov., sp. nov., a novel member of the Gammaproteobacteria isolated from a tidal mudflat of beach.</title>
        <authorList>
            <person name="Yang H.G."/>
            <person name="Kang J.W."/>
            <person name="Lee S.D."/>
        </authorList>
    </citation>
    <scope>NUCLEOTIDE SEQUENCE [LARGE SCALE GENOMIC DNA]</scope>
    <source>
        <strain evidence="3 4">GH4-78</strain>
    </source>
</reference>
<dbReference type="Proteomes" id="UP000295554">
    <property type="component" value="Unassembled WGS sequence"/>
</dbReference>
<evidence type="ECO:0000313" key="4">
    <source>
        <dbReference type="Proteomes" id="UP000295554"/>
    </source>
</evidence>
<evidence type="ECO:0000256" key="1">
    <source>
        <dbReference type="SAM" id="Phobius"/>
    </source>
</evidence>
<gene>
    <name evidence="3" type="ORF">E2F43_03860</name>
</gene>
<keyword evidence="1" id="KW-0472">Membrane</keyword>
<keyword evidence="4" id="KW-1185">Reference proteome</keyword>
<dbReference type="InterPro" id="IPR052894">
    <property type="entry name" value="AsmA-related"/>
</dbReference>